<proteinExistence type="predicted"/>
<organism evidence="2 3">
    <name type="scientific">Cinchona calisaya</name>
    <dbReference type="NCBI Taxonomy" id="153742"/>
    <lineage>
        <taxon>Eukaryota</taxon>
        <taxon>Viridiplantae</taxon>
        <taxon>Streptophyta</taxon>
        <taxon>Embryophyta</taxon>
        <taxon>Tracheophyta</taxon>
        <taxon>Spermatophyta</taxon>
        <taxon>Magnoliopsida</taxon>
        <taxon>eudicotyledons</taxon>
        <taxon>Gunneridae</taxon>
        <taxon>Pentapetalae</taxon>
        <taxon>asterids</taxon>
        <taxon>lamiids</taxon>
        <taxon>Gentianales</taxon>
        <taxon>Rubiaceae</taxon>
        <taxon>Cinchonoideae</taxon>
        <taxon>Cinchoneae</taxon>
        <taxon>Cinchona</taxon>
    </lineage>
</organism>
<evidence type="ECO:0000313" key="2">
    <source>
        <dbReference type="EMBL" id="KAL3537597.1"/>
    </source>
</evidence>
<reference evidence="2 3" key="1">
    <citation type="submission" date="2024-11" db="EMBL/GenBank/DDBJ databases">
        <title>A near-complete genome assembly of Cinchona calisaya.</title>
        <authorList>
            <person name="Lian D.C."/>
            <person name="Zhao X.W."/>
            <person name="Wei L."/>
        </authorList>
    </citation>
    <scope>NUCLEOTIDE SEQUENCE [LARGE SCALE GENOMIC DNA]</scope>
    <source>
        <tissue evidence="2">Nenye</tissue>
    </source>
</reference>
<sequence>MGCAIMAKEKQADNALAKNKVHEQSQGLEAQDKKAAITTQQGKKSKSQWIPINSLGAGPLGIAHEEPVSKVVQPVHEKAWVVEPTSKVVVRERILHKVRILKF</sequence>
<dbReference type="AlphaFoldDB" id="A0ABD3B383"/>
<feature type="region of interest" description="Disordered" evidence="1">
    <location>
        <begin position="16"/>
        <end position="44"/>
    </location>
</feature>
<keyword evidence="3" id="KW-1185">Reference proteome</keyword>
<dbReference type="EMBL" id="JBJUIK010000001">
    <property type="protein sequence ID" value="KAL3537597.1"/>
    <property type="molecule type" value="Genomic_DNA"/>
</dbReference>
<comment type="caution">
    <text evidence="2">The sequence shown here is derived from an EMBL/GenBank/DDBJ whole genome shotgun (WGS) entry which is preliminary data.</text>
</comment>
<accession>A0ABD3B383</accession>
<evidence type="ECO:0000313" key="3">
    <source>
        <dbReference type="Proteomes" id="UP001630127"/>
    </source>
</evidence>
<name>A0ABD3B383_9GENT</name>
<evidence type="ECO:0000256" key="1">
    <source>
        <dbReference type="SAM" id="MobiDB-lite"/>
    </source>
</evidence>
<gene>
    <name evidence="2" type="ORF">ACH5RR_000963</name>
</gene>
<dbReference type="Proteomes" id="UP001630127">
    <property type="component" value="Unassembled WGS sequence"/>
</dbReference>
<protein>
    <submittedName>
        <fullName evidence="2">Uncharacterized protein</fullName>
    </submittedName>
</protein>